<dbReference type="Proteomes" id="UP000245362">
    <property type="component" value="Unassembled WGS sequence"/>
</dbReference>
<keyword evidence="4" id="KW-0238">DNA-binding</keyword>
<dbReference type="GO" id="GO:0003700">
    <property type="term" value="F:DNA-binding transcription factor activity"/>
    <property type="evidence" value="ECO:0007669"/>
    <property type="project" value="InterPro"/>
</dbReference>
<evidence type="ECO:0000256" key="5">
    <source>
        <dbReference type="ARBA" id="ARBA00023163"/>
    </source>
</evidence>
<protein>
    <submittedName>
        <fullName evidence="7">PLP-dependent aminotransferase family protein</fullName>
    </submittedName>
</protein>
<dbReference type="GO" id="GO:0003677">
    <property type="term" value="F:DNA binding"/>
    <property type="evidence" value="ECO:0007669"/>
    <property type="project" value="UniProtKB-KW"/>
</dbReference>
<dbReference type="OrthoDB" id="9804020at2"/>
<evidence type="ECO:0000313" key="7">
    <source>
        <dbReference type="EMBL" id="PWI33263.1"/>
    </source>
</evidence>
<dbReference type="Gene3D" id="3.90.1150.10">
    <property type="entry name" value="Aspartate Aminotransferase, domain 1"/>
    <property type="match status" value="1"/>
</dbReference>
<dbReference type="InterPro" id="IPR036388">
    <property type="entry name" value="WH-like_DNA-bd_sf"/>
</dbReference>
<dbReference type="PANTHER" id="PTHR46577:SF1">
    <property type="entry name" value="HTH-TYPE TRANSCRIPTIONAL REGULATORY PROTEIN GABR"/>
    <property type="match status" value="1"/>
</dbReference>
<dbReference type="PANTHER" id="PTHR46577">
    <property type="entry name" value="HTH-TYPE TRANSCRIPTIONAL REGULATORY PROTEIN GABR"/>
    <property type="match status" value="1"/>
</dbReference>
<keyword evidence="8" id="KW-1185">Reference proteome</keyword>
<comment type="similarity">
    <text evidence="1">In the C-terminal section; belongs to the class-I pyridoxal-phosphate-dependent aminotransferase family.</text>
</comment>
<dbReference type="InterPro" id="IPR051446">
    <property type="entry name" value="HTH_trans_reg/aminotransferase"/>
</dbReference>
<keyword evidence="7" id="KW-0032">Aminotransferase</keyword>
<accession>A0A2U3B905</accession>
<organism evidence="7 8">
    <name type="scientific">Vibrio albus</name>
    <dbReference type="NCBI Taxonomy" id="2200953"/>
    <lineage>
        <taxon>Bacteria</taxon>
        <taxon>Pseudomonadati</taxon>
        <taxon>Pseudomonadota</taxon>
        <taxon>Gammaproteobacteria</taxon>
        <taxon>Vibrionales</taxon>
        <taxon>Vibrionaceae</taxon>
        <taxon>Vibrio</taxon>
    </lineage>
</organism>
<proteinExistence type="inferred from homology"/>
<dbReference type="SUPFAM" id="SSF46785">
    <property type="entry name" value="Winged helix' DNA-binding domain"/>
    <property type="match status" value="1"/>
</dbReference>
<dbReference type="Pfam" id="PF00155">
    <property type="entry name" value="Aminotran_1_2"/>
    <property type="match status" value="1"/>
</dbReference>
<dbReference type="EMBL" id="QFWT01000005">
    <property type="protein sequence ID" value="PWI33263.1"/>
    <property type="molecule type" value="Genomic_DNA"/>
</dbReference>
<keyword evidence="3" id="KW-0805">Transcription regulation</keyword>
<keyword evidence="7" id="KW-0808">Transferase</keyword>
<evidence type="ECO:0000256" key="1">
    <source>
        <dbReference type="ARBA" id="ARBA00005384"/>
    </source>
</evidence>
<dbReference type="AlphaFoldDB" id="A0A2U3B905"/>
<dbReference type="Pfam" id="PF00392">
    <property type="entry name" value="GntR"/>
    <property type="match status" value="1"/>
</dbReference>
<dbReference type="GO" id="GO:0008483">
    <property type="term" value="F:transaminase activity"/>
    <property type="evidence" value="ECO:0007669"/>
    <property type="project" value="UniProtKB-KW"/>
</dbReference>
<evidence type="ECO:0000313" key="8">
    <source>
        <dbReference type="Proteomes" id="UP000245362"/>
    </source>
</evidence>
<dbReference type="InterPro" id="IPR000524">
    <property type="entry name" value="Tscrpt_reg_HTH_GntR"/>
</dbReference>
<feature type="domain" description="HTH gntR-type" evidence="6">
    <location>
        <begin position="3"/>
        <end position="71"/>
    </location>
</feature>
<evidence type="ECO:0000259" key="6">
    <source>
        <dbReference type="PROSITE" id="PS50949"/>
    </source>
</evidence>
<dbReference type="RefSeq" id="WP_109319847.1">
    <property type="nucleotide sequence ID" value="NZ_QFWT01000005.1"/>
</dbReference>
<evidence type="ECO:0000256" key="4">
    <source>
        <dbReference type="ARBA" id="ARBA00023125"/>
    </source>
</evidence>
<dbReference type="InterPro" id="IPR015422">
    <property type="entry name" value="PyrdxlP-dep_Trfase_small"/>
</dbReference>
<gene>
    <name evidence="7" type="ORF">DI392_10415</name>
</gene>
<dbReference type="InterPro" id="IPR015421">
    <property type="entry name" value="PyrdxlP-dep_Trfase_major"/>
</dbReference>
<dbReference type="SUPFAM" id="SSF53383">
    <property type="entry name" value="PLP-dependent transferases"/>
    <property type="match status" value="1"/>
</dbReference>
<dbReference type="SMART" id="SM00345">
    <property type="entry name" value="HTH_GNTR"/>
    <property type="match status" value="1"/>
</dbReference>
<dbReference type="CDD" id="cd00609">
    <property type="entry name" value="AAT_like"/>
    <property type="match status" value="1"/>
</dbReference>
<dbReference type="PROSITE" id="PS50949">
    <property type="entry name" value="HTH_GNTR"/>
    <property type="match status" value="1"/>
</dbReference>
<dbReference type="Gene3D" id="3.40.640.10">
    <property type="entry name" value="Type I PLP-dependent aspartate aminotransferase-like (Major domain)"/>
    <property type="match status" value="1"/>
</dbReference>
<keyword evidence="2" id="KW-0663">Pyridoxal phosphate</keyword>
<dbReference type="InterPro" id="IPR015424">
    <property type="entry name" value="PyrdxlP-dep_Trfase"/>
</dbReference>
<dbReference type="Gene3D" id="1.10.10.10">
    <property type="entry name" value="Winged helix-like DNA-binding domain superfamily/Winged helix DNA-binding domain"/>
    <property type="match status" value="1"/>
</dbReference>
<comment type="caution">
    <text evidence="7">The sequence shown here is derived from an EMBL/GenBank/DDBJ whole genome shotgun (WGS) entry which is preliminary data.</text>
</comment>
<evidence type="ECO:0000256" key="3">
    <source>
        <dbReference type="ARBA" id="ARBA00023015"/>
    </source>
</evidence>
<dbReference type="InterPro" id="IPR004839">
    <property type="entry name" value="Aminotransferase_I/II_large"/>
</dbReference>
<evidence type="ECO:0000256" key="2">
    <source>
        <dbReference type="ARBA" id="ARBA00022898"/>
    </source>
</evidence>
<dbReference type="GO" id="GO:0030170">
    <property type="term" value="F:pyridoxal phosphate binding"/>
    <property type="evidence" value="ECO:0007669"/>
    <property type="project" value="InterPro"/>
</dbReference>
<reference evidence="7 8" key="1">
    <citation type="submission" date="2018-05" db="EMBL/GenBank/DDBJ databases">
        <title>Vibrio limimaris sp. nov., isolated from marine sediment.</title>
        <authorList>
            <person name="Li C.-M."/>
        </authorList>
    </citation>
    <scope>NUCLEOTIDE SEQUENCE [LARGE SCALE GENOMIC DNA]</scope>
    <source>
        <strain evidence="7 8">E4404</strain>
    </source>
</reference>
<keyword evidence="5" id="KW-0804">Transcription</keyword>
<dbReference type="InterPro" id="IPR036390">
    <property type="entry name" value="WH_DNA-bd_sf"/>
</dbReference>
<sequence>MSSTKFSKIAQIIEKRIDEGEYPLNSKLPTHRVLADELDTTPATVAKAYKLLADKGRLESFIGRGTFVCEPSELSMAIQAPEDEADFNFSILQPCLHKNVLSLQKAYQVAGQQLTADLIGYTEHSGHKAHRQAGVNWAKRYGLEGGDVSNTLLTNGAQHALFLLINALTKPGDTIAVESLTYPGIMAVASLSGRNVVGIPMDGHGVIPEELEKVIAESKPTLVVVVPSHQNPTGITMPECRRREVAGIIEKHDIWLVEDDIYCFLNEEPIPAISNFIPSKSFHISALSKAISPAMRCGFVKAPQGQVTSLNAHIRTNTWLSSPINYIAATHLIDTGEAFEMAAIQRETACQRQHIAREILPQLQCHSSGYHIWLPLPESWKAERLMVEAKNKNVIVSSGSYFDVTGNEPDHIRLSLMSVSTEQRLREGLSILKALMDSDVNTLFPF</sequence>
<dbReference type="CDD" id="cd07377">
    <property type="entry name" value="WHTH_GntR"/>
    <property type="match status" value="1"/>
</dbReference>
<name>A0A2U3B905_9VIBR</name>